<sequence>MKMKTLEYIFDPLCGWCYGAAPLIAILEAHPNVSLKLHGGGMMSGLNTKAVTSQLRDFVQPHDARIAELTGQLFSDEYNNGLLKDETAILDSTPPIAAIIAAEQWDKAPAMLHAIQQAHYVKGLKVADVEVLKALARDIEIPVDEFERVFEDVINNQVDAHIQQSRELLSKVEGNGFPTLFEVRESQIISHPISNYYGKPEAWQAYLDSQLFT</sequence>
<dbReference type="SUPFAM" id="SSF52833">
    <property type="entry name" value="Thioredoxin-like"/>
    <property type="match status" value="1"/>
</dbReference>
<dbReference type="EMBL" id="SMFQ01000003">
    <property type="protein sequence ID" value="TCJ87808.1"/>
    <property type="molecule type" value="Genomic_DNA"/>
</dbReference>
<dbReference type="CDD" id="cd03025">
    <property type="entry name" value="DsbA_FrnE_like"/>
    <property type="match status" value="1"/>
</dbReference>
<dbReference type="InterPro" id="IPR036249">
    <property type="entry name" value="Thioredoxin-like_sf"/>
</dbReference>
<dbReference type="GO" id="GO:0016491">
    <property type="term" value="F:oxidoreductase activity"/>
    <property type="evidence" value="ECO:0007669"/>
    <property type="project" value="InterPro"/>
</dbReference>
<evidence type="ECO:0000259" key="1">
    <source>
        <dbReference type="Pfam" id="PF01323"/>
    </source>
</evidence>
<comment type="caution">
    <text evidence="2">The sequence shown here is derived from an EMBL/GenBank/DDBJ whole genome shotgun (WGS) entry which is preliminary data.</text>
</comment>
<feature type="domain" description="DSBA-like thioredoxin" evidence="1">
    <location>
        <begin position="6"/>
        <end position="181"/>
    </location>
</feature>
<dbReference type="Proteomes" id="UP000294887">
    <property type="component" value="Unassembled WGS sequence"/>
</dbReference>
<dbReference type="Gene3D" id="3.40.30.10">
    <property type="entry name" value="Glutaredoxin"/>
    <property type="match status" value="1"/>
</dbReference>
<accession>A0A4R1F756</accession>
<dbReference type="Pfam" id="PF01323">
    <property type="entry name" value="DSBA"/>
    <property type="match status" value="1"/>
</dbReference>
<keyword evidence="3" id="KW-1185">Reference proteome</keyword>
<proteinExistence type="predicted"/>
<dbReference type="AlphaFoldDB" id="A0A4R1F756"/>
<dbReference type="InterPro" id="IPR001853">
    <property type="entry name" value="DSBA-like_thioredoxin_dom"/>
</dbReference>
<reference evidence="2 3" key="1">
    <citation type="submission" date="2019-03" db="EMBL/GenBank/DDBJ databases">
        <title>Genomic Encyclopedia of Type Strains, Phase IV (KMG-IV): sequencing the most valuable type-strain genomes for metagenomic binning, comparative biology and taxonomic classification.</title>
        <authorList>
            <person name="Goeker M."/>
        </authorList>
    </citation>
    <scope>NUCLEOTIDE SEQUENCE [LARGE SCALE GENOMIC DNA]</scope>
    <source>
        <strain evidence="2 3">DSM 24830</strain>
    </source>
</reference>
<protein>
    <recommendedName>
        <fullName evidence="1">DSBA-like thioredoxin domain-containing protein</fullName>
    </recommendedName>
</protein>
<organism evidence="2 3">
    <name type="scientific">Cocleimonas flava</name>
    <dbReference type="NCBI Taxonomy" id="634765"/>
    <lineage>
        <taxon>Bacteria</taxon>
        <taxon>Pseudomonadati</taxon>
        <taxon>Pseudomonadota</taxon>
        <taxon>Gammaproteobacteria</taxon>
        <taxon>Thiotrichales</taxon>
        <taxon>Thiotrichaceae</taxon>
        <taxon>Cocleimonas</taxon>
    </lineage>
</organism>
<evidence type="ECO:0000313" key="3">
    <source>
        <dbReference type="Proteomes" id="UP000294887"/>
    </source>
</evidence>
<dbReference type="OrthoDB" id="9813770at2"/>
<name>A0A4R1F756_9GAMM</name>
<dbReference type="RefSeq" id="WP_131906055.1">
    <property type="nucleotide sequence ID" value="NZ_BAAAFU010000004.1"/>
</dbReference>
<gene>
    <name evidence="2" type="ORF">EV695_2323</name>
</gene>
<evidence type="ECO:0000313" key="2">
    <source>
        <dbReference type="EMBL" id="TCJ87808.1"/>
    </source>
</evidence>